<proteinExistence type="inferred from homology"/>
<dbReference type="PANTHER" id="PTHR43290">
    <property type="entry name" value="MEVALONATE KINASE"/>
    <property type="match status" value="1"/>
</dbReference>
<sequence length="423" mass="44779">MEARGGSGSGAEDLWRQVALAVALNLRTFLRLQPHSNGKVGLNLPNIGIKRAWDVAKLQMLDTSFLKQGDVTALTPEQVEKLKEVAGFPEDCADHEHLAVLSFLHLYLSVCQSQRALPSLDVTVWSELPTGAGLGSSAAYSVCLAAALLTACKEIPNPLKDGEAASRWTEENLELINKWAFQGERVIHGNPSGVDNAVSTWARVVFLAAGQQVPALCLCQLGHSVRGSVTWQAMVRTPSACTSGIFPPLLCQLLGAKPAFLRPHISVSLALALRTSGAAEFLAVGPVLCSVGCLVASLGSAHRMPIAPPLSPSVTTKDSSRHCHLFPGGQGPLGDNHCSTQRRERSHLRARDSFLRLLVEAMAGGPCAQVAAGPARWTESMCSESRSEGGMQRFVGPGLPSAHGLLEEAVTTVILGTQVSSGL</sequence>
<dbReference type="InterPro" id="IPR020568">
    <property type="entry name" value="Ribosomal_Su5_D2-typ_SF"/>
</dbReference>
<dbReference type="GO" id="GO:0005829">
    <property type="term" value="C:cytosol"/>
    <property type="evidence" value="ECO:0007669"/>
    <property type="project" value="TreeGrafter"/>
</dbReference>
<dbReference type="Gene3D" id="3.30.230.10">
    <property type="match status" value="1"/>
</dbReference>
<dbReference type="EMBL" id="JAIQCJ010000001">
    <property type="protein sequence ID" value="KAJ8798866.1"/>
    <property type="molecule type" value="Genomic_DNA"/>
</dbReference>
<dbReference type="Pfam" id="PF00288">
    <property type="entry name" value="GHMP_kinases_N"/>
    <property type="match status" value="1"/>
</dbReference>
<evidence type="ECO:0000313" key="10">
    <source>
        <dbReference type="EMBL" id="KAJ8798866.1"/>
    </source>
</evidence>
<evidence type="ECO:0000256" key="1">
    <source>
        <dbReference type="ARBA" id="ARBA00004496"/>
    </source>
</evidence>
<dbReference type="PANTHER" id="PTHR43290:SF2">
    <property type="entry name" value="MEVALONATE KINASE"/>
    <property type="match status" value="1"/>
</dbReference>
<evidence type="ECO:0000256" key="8">
    <source>
        <dbReference type="ARBA" id="ARBA00029438"/>
    </source>
</evidence>
<dbReference type="InterPro" id="IPR006204">
    <property type="entry name" value="GHMP_kinase_N_dom"/>
</dbReference>
<keyword evidence="6" id="KW-0418">Kinase</keyword>
<keyword evidence="7" id="KW-0067">ATP-binding</keyword>
<dbReference type="FunFam" id="3.30.230.10:FF:000119">
    <property type="entry name" value="Mevalonate kinase"/>
    <property type="match status" value="1"/>
</dbReference>
<evidence type="ECO:0000259" key="9">
    <source>
        <dbReference type="Pfam" id="PF00288"/>
    </source>
</evidence>
<evidence type="ECO:0000256" key="6">
    <source>
        <dbReference type="ARBA" id="ARBA00022777"/>
    </source>
</evidence>
<evidence type="ECO:0000256" key="5">
    <source>
        <dbReference type="ARBA" id="ARBA00022741"/>
    </source>
</evidence>
<gene>
    <name evidence="10" type="ORF">J1605_000023</name>
</gene>
<dbReference type="GO" id="GO:0006695">
    <property type="term" value="P:cholesterol biosynthetic process"/>
    <property type="evidence" value="ECO:0007669"/>
    <property type="project" value="TreeGrafter"/>
</dbReference>
<evidence type="ECO:0000256" key="2">
    <source>
        <dbReference type="ARBA" id="ARBA00006495"/>
    </source>
</evidence>
<dbReference type="InterPro" id="IPR006203">
    <property type="entry name" value="GHMP_knse_ATP-bd_CS"/>
</dbReference>
<evidence type="ECO:0000256" key="7">
    <source>
        <dbReference type="ARBA" id="ARBA00022840"/>
    </source>
</evidence>
<dbReference type="GO" id="GO:0005524">
    <property type="term" value="F:ATP binding"/>
    <property type="evidence" value="ECO:0007669"/>
    <property type="project" value="UniProtKB-KW"/>
</dbReference>
<dbReference type="PROSITE" id="PS00627">
    <property type="entry name" value="GHMP_KINASES_ATP"/>
    <property type="match status" value="1"/>
</dbReference>
<keyword evidence="11" id="KW-1185">Reference proteome</keyword>
<comment type="subcellular location">
    <subcellularLocation>
        <location evidence="1">Cytoplasm</location>
    </subcellularLocation>
</comment>
<dbReference type="PRINTS" id="PR00959">
    <property type="entry name" value="MEVGALKINASE"/>
</dbReference>
<keyword evidence="4" id="KW-0808">Transferase</keyword>
<comment type="caution">
    <text evidence="10">The sequence shown here is derived from an EMBL/GenBank/DDBJ whole genome shotgun (WGS) entry which is preliminary data.</text>
</comment>
<dbReference type="AlphaFoldDB" id="A0AB34I1F8"/>
<organism evidence="10 11">
    <name type="scientific">Eschrichtius robustus</name>
    <name type="common">California gray whale</name>
    <name type="synonym">Eschrichtius gibbosus</name>
    <dbReference type="NCBI Taxonomy" id="9764"/>
    <lineage>
        <taxon>Eukaryota</taxon>
        <taxon>Metazoa</taxon>
        <taxon>Chordata</taxon>
        <taxon>Craniata</taxon>
        <taxon>Vertebrata</taxon>
        <taxon>Euteleostomi</taxon>
        <taxon>Mammalia</taxon>
        <taxon>Eutheria</taxon>
        <taxon>Laurasiatheria</taxon>
        <taxon>Artiodactyla</taxon>
        <taxon>Whippomorpha</taxon>
        <taxon>Cetacea</taxon>
        <taxon>Mysticeti</taxon>
        <taxon>Eschrichtiidae</taxon>
        <taxon>Eschrichtius</taxon>
    </lineage>
</organism>
<dbReference type="EC" id="2.7.1.36" evidence="3"/>
<evidence type="ECO:0000313" key="11">
    <source>
        <dbReference type="Proteomes" id="UP001159641"/>
    </source>
</evidence>
<evidence type="ECO:0000256" key="3">
    <source>
        <dbReference type="ARBA" id="ARBA00012103"/>
    </source>
</evidence>
<dbReference type="Proteomes" id="UP001159641">
    <property type="component" value="Unassembled WGS sequence"/>
</dbReference>
<accession>A0AB34I1F8</accession>
<feature type="domain" description="GHMP kinase N-terminal" evidence="9">
    <location>
        <begin position="115"/>
        <end position="198"/>
    </location>
</feature>
<dbReference type="SUPFAM" id="SSF54211">
    <property type="entry name" value="Ribosomal protein S5 domain 2-like"/>
    <property type="match status" value="1"/>
</dbReference>
<comment type="similarity">
    <text evidence="2">Belongs to the GHMP kinase family. Mevalonate kinase subfamily.</text>
</comment>
<protein>
    <recommendedName>
        <fullName evidence="3">mevalonate kinase</fullName>
        <ecNumber evidence="3">2.7.1.36</ecNumber>
    </recommendedName>
</protein>
<dbReference type="InterPro" id="IPR006205">
    <property type="entry name" value="Mev_gal_kin"/>
</dbReference>
<evidence type="ECO:0000256" key="4">
    <source>
        <dbReference type="ARBA" id="ARBA00022679"/>
    </source>
</evidence>
<dbReference type="InterPro" id="IPR014721">
    <property type="entry name" value="Ribsml_uS5_D2-typ_fold_subgr"/>
</dbReference>
<keyword evidence="5" id="KW-0547">Nucleotide-binding</keyword>
<dbReference type="GO" id="GO:0004496">
    <property type="term" value="F:mevalonate kinase activity"/>
    <property type="evidence" value="ECO:0007669"/>
    <property type="project" value="UniProtKB-EC"/>
</dbReference>
<reference evidence="10 11" key="1">
    <citation type="submission" date="2022-11" db="EMBL/GenBank/DDBJ databases">
        <title>Whole genome sequence of Eschrichtius robustus ER-17-0199.</title>
        <authorList>
            <person name="Bruniche-Olsen A."/>
            <person name="Black A.N."/>
            <person name="Fields C.J."/>
            <person name="Walden K."/>
            <person name="Dewoody J.A."/>
        </authorList>
    </citation>
    <scope>NUCLEOTIDE SEQUENCE [LARGE SCALE GENOMIC DNA]</scope>
    <source>
        <strain evidence="10">ER-17-0199</strain>
        <tissue evidence="10">Blubber</tissue>
    </source>
</reference>
<name>A0AB34I1F8_ESCRO</name>
<comment type="pathway">
    <text evidence="8">Isoprenoid biosynthesis; isopentenyl diphosphate biosynthesis via mevalonate pathway; isopentenyl diphosphate from (R)-mevalonate: step 1/3.</text>
</comment>
<dbReference type="GO" id="GO:0019287">
    <property type="term" value="P:isopentenyl diphosphate biosynthetic process, mevalonate pathway"/>
    <property type="evidence" value="ECO:0007669"/>
    <property type="project" value="TreeGrafter"/>
</dbReference>